<evidence type="ECO:0000313" key="2">
    <source>
        <dbReference type="Proteomes" id="UP000814140"/>
    </source>
</evidence>
<dbReference type="Proteomes" id="UP000814140">
    <property type="component" value="Unassembled WGS sequence"/>
</dbReference>
<organism evidence="1 2">
    <name type="scientific">Artomyces pyxidatus</name>
    <dbReference type="NCBI Taxonomy" id="48021"/>
    <lineage>
        <taxon>Eukaryota</taxon>
        <taxon>Fungi</taxon>
        <taxon>Dikarya</taxon>
        <taxon>Basidiomycota</taxon>
        <taxon>Agaricomycotina</taxon>
        <taxon>Agaricomycetes</taxon>
        <taxon>Russulales</taxon>
        <taxon>Auriscalpiaceae</taxon>
        <taxon>Artomyces</taxon>
    </lineage>
</organism>
<comment type="caution">
    <text evidence="1">The sequence shown here is derived from an EMBL/GenBank/DDBJ whole genome shotgun (WGS) entry which is preliminary data.</text>
</comment>
<reference evidence="1" key="2">
    <citation type="journal article" date="2022" name="New Phytol.">
        <title>Evolutionary transition to the ectomycorrhizal habit in the genomes of a hyperdiverse lineage of mushroom-forming fungi.</title>
        <authorList>
            <person name="Looney B."/>
            <person name="Miyauchi S."/>
            <person name="Morin E."/>
            <person name="Drula E."/>
            <person name="Courty P.E."/>
            <person name="Kohler A."/>
            <person name="Kuo A."/>
            <person name="LaButti K."/>
            <person name="Pangilinan J."/>
            <person name="Lipzen A."/>
            <person name="Riley R."/>
            <person name="Andreopoulos W."/>
            <person name="He G."/>
            <person name="Johnson J."/>
            <person name="Nolan M."/>
            <person name="Tritt A."/>
            <person name="Barry K.W."/>
            <person name="Grigoriev I.V."/>
            <person name="Nagy L.G."/>
            <person name="Hibbett D."/>
            <person name="Henrissat B."/>
            <person name="Matheny P.B."/>
            <person name="Labbe J."/>
            <person name="Martin F.M."/>
        </authorList>
    </citation>
    <scope>NUCLEOTIDE SEQUENCE</scope>
    <source>
        <strain evidence="1">HHB10654</strain>
    </source>
</reference>
<dbReference type="EMBL" id="MU277194">
    <property type="protein sequence ID" value="KAI0065845.1"/>
    <property type="molecule type" value="Genomic_DNA"/>
</dbReference>
<keyword evidence="2" id="KW-1185">Reference proteome</keyword>
<sequence>MTVLHLLSYAAAVVAFLFVTLSLASGLLWLSEVIEEHSRSAKSIGKRGIYAIIAIHVILYFSESLPLPGVIFGIFCHIVYLQNFSHTWPFISLTSLSFMASCVLVIIDHFIWFFHFARSANEARQPNRNFRGVPMHKGPTFGDMATFFGLCVWLAPLFLFLSLSANDNALPTASGVPASPSAPAHTIPVPRARTSLFRSVLDALPLDYLPRMRSRRNASDGIIAPPSPGPIPPPSPTHSLHSFAVPRTPTRASSYSEFQDAASRGRLTPDFALTPPPRRMSATGGSPALSPLINRRRL</sequence>
<evidence type="ECO:0000313" key="1">
    <source>
        <dbReference type="EMBL" id="KAI0065845.1"/>
    </source>
</evidence>
<reference evidence="1" key="1">
    <citation type="submission" date="2021-03" db="EMBL/GenBank/DDBJ databases">
        <authorList>
            <consortium name="DOE Joint Genome Institute"/>
            <person name="Ahrendt S."/>
            <person name="Looney B.P."/>
            <person name="Miyauchi S."/>
            <person name="Morin E."/>
            <person name="Drula E."/>
            <person name="Courty P.E."/>
            <person name="Chicoki N."/>
            <person name="Fauchery L."/>
            <person name="Kohler A."/>
            <person name="Kuo A."/>
            <person name="Labutti K."/>
            <person name="Pangilinan J."/>
            <person name="Lipzen A."/>
            <person name="Riley R."/>
            <person name="Andreopoulos W."/>
            <person name="He G."/>
            <person name="Johnson J."/>
            <person name="Barry K.W."/>
            <person name="Grigoriev I.V."/>
            <person name="Nagy L."/>
            <person name="Hibbett D."/>
            <person name="Henrissat B."/>
            <person name="Matheny P.B."/>
            <person name="Labbe J."/>
            <person name="Martin F."/>
        </authorList>
    </citation>
    <scope>NUCLEOTIDE SEQUENCE</scope>
    <source>
        <strain evidence="1">HHB10654</strain>
    </source>
</reference>
<accession>A0ACB8TBZ4</accession>
<proteinExistence type="predicted"/>
<name>A0ACB8TBZ4_9AGAM</name>
<protein>
    <submittedName>
        <fullName evidence="1">DUF396-domain-containing protein</fullName>
    </submittedName>
</protein>
<gene>
    <name evidence="1" type="ORF">BV25DRAFT_1879761</name>
</gene>